<keyword evidence="2" id="KW-1185">Reference proteome</keyword>
<proteinExistence type="predicted"/>
<evidence type="ECO:0000313" key="1">
    <source>
        <dbReference type="EMBL" id="KPV48599.1"/>
    </source>
</evidence>
<dbReference type="EMBL" id="LJCR01002528">
    <property type="protein sequence ID" value="KPV48599.1"/>
    <property type="molecule type" value="Genomic_DNA"/>
</dbReference>
<gene>
    <name evidence="1" type="ORF">SE17_37195</name>
</gene>
<organism evidence="1 2">
    <name type="scientific">Kouleothrix aurantiaca</name>
    <dbReference type="NCBI Taxonomy" id="186479"/>
    <lineage>
        <taxon>Bacteria</taxon>
        <taxon>Bacillati</taxon>
        <taxon>Chloroflexota</taxon>
        <taxon>Chloroflexia</taxon>
        <taxon>Chloroflexales</taxon>
        <taxon>Roseiflexineae</taxon>
        <taxon>Roseiflexaceae</taxon>
        <taxon>Kouleothrix</taxon>
    </lineage>
</organism>
<comment type="caution">
    <text evidence="1">The sequence shown here is derived from an EMBL/GenBank/DDBJ whole genome shotgun (WGS) entry which is preliminary data.</text>
</comment>
<dbReference type="Proteomes" id="UP000050509">
    <property type="component" value="Unassembled WGS sequence"/>
</dbReference>
<name>A0A0P9EW71_9CHLR</name>
<accession>A0A0P9EW71</accession>
<reference evidence="1 2" key="1">
    <citation type="submission" date="2015-09" db="EMBL/GenBank/DDBJ databases">
        <title>Draft genome sequence of Kouleothrix aurantiaca JCM 19913.</title>
        <authorList>
            <person name="Hemp J."/>
        </authorList>
    </citation>
    <scope>NUCLEOTIDE SEQUENCE [LARGE SCALE GENOMIC DNA]</scope>
    <source>
        <strain evidence="1 2">COM-B</strain>
    </source>
</reference>
<protein>
    <submittedName>
        <fullName evidence="1">Uncharacterized protein</fullName>
    </submittedName>
</protein>
<evidence type="ECO:0000313" key="2">
    <source>
        <dbReference type="Proteomes" id="UP000050509"/>
    </source>
</evidence>
<dbReference type="AlphaFoldDB" id="A0A0P9EW71"/>
<feature type="non-terminal residue" evidence="1">
    <location>
        <position position="103"/>
    </location>
</feature>
<sequence length="103" mass="11217">MQSPKQQLVDALRTEKQTIAERITDGILANVAGSYNEISRASIVAMGAGLINSIAQALETEQFEKLGAYAGELGQQRANAKVELKDVVVAAQITRQQVWDKME</sequence>
<dbReference type="Gene3D" id="1.10.490.70">
    <property type="entry name" value="Histidine kinase N-terminal domain"/>
    <property type="match status" value="1"/>
</dbReference>